<reference evidence="2 3" key="1">
    <citation type="submission" date="2019-07" db="EMBL/GenBank/DDBJ databases">
        <title>De Novo Assembly of kiwifruit Actinidia rufa.</title>
        <authorList>
            <person name="Sugita-Konishi S."/>
            <person name="Sato K."/>
            <person name="Mori E."/>
            <person name="Abe Y."/>
            <person name="Kisaki G."/>
            <person name="Hamano K."/>
            <person name="Suezawa K."/>
            <person name="Otani M."/>
            <person name="Fukuda T."/>
            <person name="Manabe T."/>
            <person name="Gomi K."/>
            <person name="Tabuchi M."/>
            <person name="Akimitsu K."/>
            <person name="Kataoka I."/>
        </authorList>
    </citation>
    <scope>NUCLEOTIDE SEQUENCE [LARGE SCALE GENOMIC DNA]</scope>
    <source>
        <strain evidence="3">cv. Fuchu</strain>
    </source>
</reference>
<evidence type="ECO:0000313" key="2">
    <source>
        <dbReference type="EMBL" id="GFZ01848.1"/>
    </source>
</evidence>
<keyword evidence="3" id="KW-1185">Reference proteome</keyword>
<name>A0A7J0FV81_9ERIC</name>
<proteinExistence type="predicted"/>
<protein>
    <submittedName>
        <fullName evidence="2">Uncharacterized protein</fullName>
    </submittedName>
</protein>
<accession>A0A7J0FV81</accession>
<sequence>MDDGVSATESGDMDQRPENEDLQGLVAPSVADGGALAVDQWPRAAEANPGRVRAQEEEALQSLLRCQGRVRLRFTGHSMLHGPL</sequence>
<feature type="region of interest" description="Disordered" evidence="1">
    <location>
        <begin position="1"/>
        <end position="22"/>
    </location>
</feature>
<evidence type="ECO:0000256" key="1">
    <source>
        <dbReference type="SAM" id="MobiDB-lite"/>
    </source>
</evidence>
<dbReference type="Proteomes" id="UP000585474">
    <property type="component" value="Unassembled WGS sequence"/>
</dbReference>
<evidence type="ECO:0000313" key="3">
    <source>
        <dbReference type="Proteomes" id="UP000585474"/>
    </source>
</evidence>
<dbReference type="AlphaFoldDB" id="A0A7J0FV81"/>
<comment type="caution">
    <text evidence="2">The sequence shown here is derived from an EMBL/GenBank/DDBJ whole genome shotgun (WGS) entry which is preliminary data.</text>
</comment>
<gene>
    <name evidence="2" type="ORF">Acr_15g0004570</name>
</gene>
<organism evidence="2 3">
    <name type="scientific">Actinidia rufa</name>
    <dbReference type="NCBI Taxonomy" id="165716"/>
    <lineage>
        <taxon>Eukaryota</taxon>
        <taxon>Viridiplantae</taxon>
        <taxon>Streptophyta</taxon>
        <taxon>Embryophyta</taxon>
        <taxon>Tracheophyta</taxon>
        <taxon>Spermatophyta</taxon>
        <taxon>Magnoliopsida</taxon>
        <taxon>eudicotyledons</taxon>
        <taxon>Gunneridae</taxon>
        <taxon>Pentapetalae</taxon>
        <taxon>asterids</taxon>
        <taxon>Ericales</taxon>
        <taxon>Actinidiaceae</taxon>
        <taxon>Actinidia</taxon>
    </lineage>
</organism>
<dbReference type="EMBL" id="BJWL01000015">
    <property type="protein sequence ID" value="GFZ01848.1"/>
    <property type="molecule type" value="Genomic_DNA"/>
</dbReference>